<dbReference type="GO" id="GO:0000027">
    <property type="term" value="P:ribosomal large subunit assembly"/>
    <property type="evidence" value="ECO:0007669"/>
    <property type="project" value="InterPro"/>
</dbReference>
<feature type="region of interest" description="Disordered" evidence="11">
    <location>
        <begin position="4117"/>
        <end position="4722"/>
    </location>
</feature>
<evidence type="ECO:0000256" key="4">
    <source>
        <dbReference type="ARBA" id="ARBA00017143"/>
    </source>
</evidence>
<dbReference type="eggNOG" id="KOG1808">
    <property type="taxonomic scope" value="Eukaryota"/>
</dbReference>
<feature type="compositionally biased region" description="Basic and acidic residues" evidence="11">
    <location>
        <begin position="4650"/>
        <end position="4663"/>
    </location>
</feature>
<dbReference type="GeneID" id="20348642"/>
<dbReference type="PANTHER" id="PTHR48103:SF2">
    <property type="entry name" value="MIDASIN"/>
    <property type="match status" value="1"/>
</dbReference>
<dbReference type="FunFam" id="3.40.50.300:FF:001368">
    <property type="entry name" value="Midasin"/>
    <property type="match status" value="1"/>
</dbReference>
<evidence type="ECO:0000313" key="13">
    <source>
        <dbReference type="EMBL" id="EJT74343.1"/>
    </source>
</evidence>
<feature type="compositionally biased region" description="Polar residues" evidence="11">
    <location>
        <begin position="4435"/>
        <end position="4447"/>
    </location>
</feature>
<dbReference type="EnsemblFungi" id="EJT74343">
    <property type="protein sequence ID" value="EJT74343"/>
    <property type="gene ID" value="GGTG_08184"/>
</dbReference>
<dbReference type="RefSeq" id="XP_009224287.1">
    <property type="nucleotide sequence ID" value="XM_009226023.1"/>
</dbReference>
<keyword evidence="7 10" id="KW-0067">ATP-binding</keyword>
<evidence type="ECO:0000256" key="3">
    <source>
        <dbReference type="ARBA" id="ARBA00007188"/>
    </source>
</evidence>
<feature type="compositionally biased region" description="Polar residues" evidence="11">
    <location>
        <begin position="4704"/>
        <end position="4714"/>
    </location>
</feature>
<dbReference type="InterPro" id="IPR048617">
    <property type="entry name" value="MDN1_AAA_lid_4"/>
</dbReference>
<comment type="subcellular location">
    <subcellularLocation>
        <location evidence="1">Nucleus</location>
        <location evidence="1">Nucleolus</location>
    </subcellularLocation>
    <subcellularLocation>
        <location evidence="2">Nucleus</location>
        <location evidence="2">Nucleoplasm</location>
    </subcellularLocation>
</comment>
<dbReference type="InterPro" id="IPR027417">
    <property type="entry name" value="P-loop_NTPase"/>
</dbReference>
<feature type="compositionally biased region" description="Polar residues" evidence="11">
    <location>
        <begin position="4262"/>
        <end position="4272"/>
    </location>
</feature>
<dbReference type="EMBL" id="GL385398">
    <property type="protein sequence ID" value="EJT74343.1"/>
    <property type="molecule type" value="Genomic_DNA"/>
</dbReference>
<dbReference type="Pfam" id="PF17865">
    <property type="entry name" value="AAA_lid_5"/>
    <property type="match status" value="1"/>
</dbReference>
<evidence type="ECO:0000313" key="14">
    <source>
        <dbReference type="EnsemblFungi" id="EJT74343"/>
    </source>
</evidence>
<reference evidence="14" key="4">
    <citation type="journal article" date="2015" name="G3 (Bethesda)">
        <title>Genome sequences of three phytopathogenic species of the Magnaporthaceae family of fungi.</title>
        <authorList>
            <person name="Okagaki L.H."/>
            <person name="Nunes C.C."/>
            <person name="Sailsbery J."/>
            <person name="Clay B."/>
            <person name="Brown D."/>
            <person name="John T."/>
            <person name="Oh Y."/>
            <person name="Young N."/>
            <person name="Fitzgerald M."/>
            <person name="Haas B.J."/>
            <person name="Zeng Q."/>
            <person name="Young S."/>
            <person name="Adiconis X."/>
            <person name="Fan L."/>
            <person name="Levin J.Z."/>
            <person name="Mitchell T.K."/>
            <person name="Okubara P.A."/>
            <person name="Farman M.L."/>
            <person name="Kohn L.M."/>
            <person name="Birren B."/>
            <person name="Ma L.-J."/>
            <person name="Dean R.A."/>
        </authorList>
    </citation>
    <scope>NUCLEOTIDE SEQUENCE</scope>
    <source>
        <strain evidence="14">R3-111a-1</strain>
    </source>
</reference>
<evidence type="ECO:0000256" key="7">
    <source>
        <dbReference type="ARBA" id="ARBA00022840"/>
    </source>
</evidence>
<evidence type="ECO:0000259" key="12">
    <source>
        <dbReference type="PROSITE" id="PS50234"/>
    </source>
</evidence>
<name>J3P3U9_GAET3</name>
<feature type="compositionally biased region" description="Acidic residues" evidence="11">
    <location>
        <begin position="4273"/>
        <end position="4293"/>
    </location>
</feature>
<feature type="compositionally biased region" description="Acidic residues" evidence="11">
    <location>
        <begin position="4376"/>
        <end position="4397"/>
    </location>
</feature>
<feature type="compositionally biased region" description="Basic and acidic residues" evidence="11">
    <location>
        <begin position="4294"/>
        <end position="4304"/>
    </location>
</feature>
<dbReference type="GO" id="GO:0030687">
    <property type="term" value="C:preribosome, large subunit precursor"/>
    <property type="evidence" value="ECO:0007669"/>
    <property type="project" value="TreeGrafter"/>
</dbReference>
<dbReference type="InterPro" id="IPR002035">
    <property type="entry name" value="VWF_A"/>
</dbReference>
<dbReference type="FunFam" id="3.40.50.300:FF:000712">
    <property type="entry name" value="Midasin"/>
    <property type="match status" value="1"/>
</dbReference>
<dbReference type="OrthoDB" id="5186at2759"/>
<feature type="compositionally biased region" description="Basic and acidic residues" evidence="11">
    <location>
        <begin position="4673"/>
        <end position="4687"/>
    </location>
</feature>
<reference evidence="13" key="3">
    <citation type="submission" date="2010-09" db="EMBL/GenBank/DDBJ databases">
        <title>Annotation of Gaeumannomyces graminis var. tritici R3-111a-1.</title>
        <authorList>
            <consortium name="The Broad Institute Genome Sequencing Platform"/>
            <person name="Ma L.-J."/>
            <person name="Dead R."/>
            <person name="Young S.K."/>
            <person name="Zeng Q."/>
            <person name="Gargeya S."/>
            <person name="Fitzgerald M."/>
            <person name="Haas B."/>
            <person name="Abouelleil A."/>
            <person name="Alvarado L."/>
            <person name="Arachchi H.M."/>
            <person name="Berlin A."/>
            <person name="Brown A."/>
            <person name="Chapman S.B."/>
            <person name="Chen Z."/>
            <person name="Dunbar C."/>
            <person name="Freedman E."/>
            <person name="Gearin G."/>
            <person name="Gellesch M."/>
            <person name="Goldberg J."/>
            <person name="Griggs A."/>
            <person name="Gujja S."/>
            <person name="Heiman D."/>
            <person name="Howarth C."/>
            <person name="Larson L."/>
            <person name="Lui A."/>
            <person name="MacDonald P.J.P."/>
            <person name="Mehta T."/>
            <person name="Montmayeur A."/>
            <person name="Murphy C."/>
            <person name="Neiman D."/>
            <person name="Pearson M."/>
            <person name="Priest M."/>
            <person name="Roberts A."/>
            <person name="Saif S."/>
            <person name="Shea T."/>
            <person name="Shenoy N."/>
            <person name="Sisk P."/>
            <person name="Stolte C."/>
            <person name="Sykes S."/>
            <person name="Yandava C."/>
            <person name="Wortman J."/>
            <person name="Nusbaum C."/>
            <person name="Birren B."/>
        </authorList>
    </citation>
    <scope>NUCLEOTIDE SEQUENCE</scope>
    <source>
        <strain evidence="13">R3-111a-1</strain>
    </source>
</reference>
<reference evidence="15" key="1">
    <citation type="submission" date="2010-07" db="EMBL/GenBank/DDBJ databases">
        <title>The genome sequence of Gaeumannomyces graminis var. tritici strain R3-111a-1.</title>
        <authorList>
            <consortium name="The Broad Institute Genome Sequencing Platform"/>
            <person name="Ma L.-J."/>
            <person name="Dead R."/>
            <person name="Young S."/>
            <person name="Zeng Q."/>
            <person name="Koehrsen M."/>
            <person name="Alvarado L."/>
            <person name="Berlin A."/>
            <person name="Chapman S.B."/>
            <person name="Chen Z."/>
            <person name="Freedman E."/>
            <person name="Gellesch M."/>
            <person name="Goldberg J."/>
            <person name="Griggs A."/>
            <person name="Gujja S."/>
            <person name="Heilman E.R."/>
            <person name="Heiman D."/>
            <person name="Hepburn T."/>
            <person name="Howarth C."/>
            <person name="Jen D."/>
            <person name="Larson L."/>
            <person name="Mehta T."/>
            <person name="Neiman D."/>
            <person name="Pearson M."/>
            <person name="Roberts A."/>
            <person name="Saif S."/>
            <person name="Shea T."/>
            <person name="Shenoy N."/>
            <person name="Sisk P."/>
            <person name="Stolte C."/>
            <person name="Sykes S."/>
            <person name="Walk T."/>
            <person name="White J."/>
            <person name="Yandava C."/>
            <person name="Haas B."/>
            <person name="Nusbaum C."/>
            <person name="Birren B."/>
        </authorList>
    </citation>
    <scope>NUCLEOTIDE SEQUENCE [LARGE SCALE GENOMIC DNA]</scope>
    <source>
        <strain evidence="15">R3-111a-1</strain>
    </source>
</reference>
<feature type="compositionally biased region" description="Basic and acidic residues" evidence="11">
    <location>
        <begin position="4244"/>
        <end position="4261"/>
    </location>
</feature>
<feature type="compositionally biased region" description="Acidic residues" evidence="11">
    <location>
        <begin position="4170"/>
        <end position="4188"/>
    </location>
</feature>
<dbReference type="GO" id="GO:0005730">
    <property type="term" value="C:nucleolus"/>
    <property type="evidence" value="ECO:0007669"/>
    <property type="project" value="UniProtKB-SubCell"/>
</dbReference>
<feature type="compositionally biased region" description="Basic and acidic residues" evidence="11">
    <location>
        <begin position="4347"/>
        <end position="4358"/>
    </location>
</feature>
<dbReference type="HOGENOM" id="CLU_000050_0_2_1"/>
<feature type="compositionally biased region" description="Acidic residues" evidence="11">
    <location>
        <begin position="4688"/>
        <end position="4700"/>
    </location>
</feature>
<dbReference type="GO" id="GO:0000055">
    <property type="term" value="P:ribosomal large subunit export from nucleus"/>
    <property type="evidence" value="ECO:0007669"/>
    <property type="project" value="TreeGrafter"/>
</dbReference>
<dbReference type="GO" id="GO:0005524">
    <property type="term" value="F:ATP binding"/>
    <property type="evidence" value="ECO:0007669"/>
    <property type="project" value="UniProtKB-KW"/>
</dbReference>
<keyword evidence="5" id="KW-0597">Phosphoprotein</keyword>
<dbReference type="InterPro" id="IPR011704">
    <property type="entry name" value="ATPase_dyneun-rel_AAA"/>
</dbReference>
<proteinExistence type="inferred from homology"/>
<dbReference type="Pfam" id="PF07728">
    <property type="entry name" value="AAA_5"/>
    <property type="match status" value="8"/>
</dbReference>
<dbReference type="InterPro" id="IPR012099">
    <property type="entry name" value="Midasin"/>
</dbReference>
<dbReference type="PIRSF" id="PIRSF010340">
    <property type="entry name" value="Midasin"/>
    <property type="match status" value="1"/>
</dbReference>
<dbReference type="Pfam" id="PF17867">
    <property type="entry name" value="AAA_lid_7"/>
    <property type="match status" value="3"/>
</dbReference>
<dbReference type="Proteomes" id="UP000006039">
    <property type="component" value="Unassembled WGS sequence"/>
</dbReference>
<sequence>MAQIDASPQIRSLLGDATTFGLLPSELQNIGWWKSSTNCLDAVAKVTLDQPELTDRLFSHFEPVFADVAARWVRGSVAHHVLQLERVISAFARVLPLGPHLSVFLESYLRGTTVVLEHVDDEGLRLVLQCQHRDGCAPDSSAISDPVSLLLSVWRLMSFDKQAYSPLVPLRLESLFKHRVRVVRYLAIRIYCQLFSASDFTLETLIREHVGENQPLEAKFDGQDADYMFLSLLEHARAKKLHRHLELAASEQALHNATSPPFPPQTLTSSVVSWGKVLIPRLAMAADVATPNKRSSLISTPTTISNLEELAMRLRKPGPILLHGLSGSGKTSLIQEAAAELGMDQKIVALHLNEQTDAKMLIGLYTADSKPGSFQWRPGILTTAVQEGRWVLIEDLDRAPTEVMSTLLPLIERGELLVPSRGETENLPFFLGHRFWQRLSVKQLPQQELLQVVNGRFPLLARFAPSILSVFSGLTHLLRNPSAMSISRSALERPVNARDLFRWCRRLEHVLISAGSRSGGEPVSDTTVGHMFMEAVDCFLGSFKDLAARDLLAHAIGHEMHMSPERVSHILQAYSPAFDDGQSQLVAGRAVLTKPRRPNRLFRLKRPFASTSHAKRLLEQIAVSTKLREPILLVGETGIGKTTVVQQLADCLGHKLVAVNLSQQSEVGDLLGGFKPVNPRSLALPLREEFEDLFAATGISTERNQKYLGQISKNLAKGKWADVSKLWRQAPKMFDDIIKALREKQRQQGLEAAEVQPSKRRKTGTSKLDSLLELKPRWDKFSENLEQFDIQMSGGSGAFAFAFSEGNIVKAVRNGDWVLLDEINLASADTLESIADLLQSDPTEAPSILLSETGEIERIQAHPDFRIFAAMNPATDVGKRDLPLGLRSRFTEFYVSSPDRDQKDLIVIIKTYLKGNNSTIDKAADRVASLYMEIKKLAEDKALVDGANEVPHFSLRTLTRVLTYVDDVAPVYGLYRSLFEGFCMGFLTHLDRKSENLVLPLITERLSGPASKSPKRPDDGRQYVKFVSTEKDRQYWLLQGAKEPKERPDYIRTRYVERNLLNLVRATSTRRFPILIQGPTSAGKTSMIEYLANYSGNKFLRINNHEHTDLQEYLGTYVSGPDGKLVFQEGILVQAMRQGSWVVLDELNLAPTDVLEALNRLLDDNHELLIPETQEVVRPHEDFVLFATQNPPGLYGGRKVLSRAFRNRFLELHFDDIPEDELEEILQRRCRGTSPPDCRRIVAVYKELSRLRQTSRVFEQKDSFATLRDLFRWALRDADNRDQVAQNGYMLLAERVRNEEERLAVQGVIQDVFKVQIDPRALYDRLFSEEARKYELQHNSQGVTWTWAMRRIFVLVSQALRKNEPVILVGETGCGKTTVCQLLAEATGKELHIVNAHQNTETGDLLGSQRPVRNRGAITDMLRGDLVHVLEGLSLPTDGPVEQLLEAYNGLPSVELDLIPGDIRERIRTNNARSKALFEWADGSLVQAMKTGSFFLLDEISLADDSVLERLNSVLEPQRTLLLAEKGVDIELIEAARGFQLFATMNPGGDFGKKELSPALRNRFTEIWVPPLADKQDVQDIVVAKLDAEFAALASPIVEFSHWFGHTLRASSATAVSIREILVWVAFANQCAGRPPGFALVHGAAAVFIDTLGANPSAIISVDSKSIAEQKEMCLAKLVELVGDVAAVDALYNAEPGIRITPTNFSAGDFTIPTCGTGHLDIQRSTFAFEARTTKLNAMRVVRALQINKPILLEGNPGVGKTTLVGAIATACGRNLTRINLSDQTDLMDLFGTDVPVEGAEAGNFAWRDAPFLQAMQKGEWVLLDEMNLASQSVLEGLNACLDHRGEVYISELDQVFKRHPDFRIFAAQNPHQQGGGRKGLPSSFVNRFILVYADVFTSEDQMAIASKRADGVPRETVGQLIGFITALDDQVVTKKLFGSHGSPWEFNLRDTLRWLELLGSHTSSLGPRRPEDFVDMVIRQRFRTPSDKEEVTKLFRQFFGRDPESYSRFRSTNSLFSRVGAGILRRDITFSPLNPSDSDNTASRLGDLESLLMCVRQDLPCILVGASGAGKSHLLQRASAMAGKNLVVFHLNADVDTMDLVGGFEQADSMREVIASLANLYRCLRSYVLRDPIRTSTPASGLLRLLGDIRGNRQPGGFGVAAVTTAIQQLAAEVSAGSELGGLLEHCFKLLQQPLQLENPRFEWTDGAIVKAAQTGQWLVLDNANLCSASVLDRLNSLLERPGGFLSINEHSGPNGEPRIIVPHPEFRVFMTMDPRYGELSRAMRNRSVEIFLDDAPPQMESHTRYLGHVEACMLRYHEVISASCLATLDAGAQDAALVAADSLSLSDLSLLPRFHASMSRGLLSPTLPPPNLLKYMDILISYAQAQGSPGLASALGTAVFNMYSSIPDSALLGAEEPSQKRYFVEMQPVHPLQDSTVATLLDCKVPGLPQWLATCLELYTELCLADEAMASQMRTVNITKPSSLNRFQRSCIAKQVAVVAKDSTVSVSGFLSFIVEAVREYLETSLNGADSWLAKRQAFRLMMHYWWRTFALVSAQDFEEATFQAHLLHGTELLTQLANRFEPRGQGLVSAITANFTAAFELGFRLSTGLSMEIMWKAFRPEPIPDLERFTQVVEMERLAQRFDSVRWKTSATPSGLDEVTSSLAKAYSLIRFSTADTRGLLEAAASEISALESKTEGSEGVAPVFSHQFEALRKMAVLHGFSDGDEQTRGVWMALCDAPTTSLMRYQSSSGSAEQLQMLDHLLCQDSSVLPWTGSTSASLLLGMTNIRSGTLASLRSLEVEAPLLGQGLAATTREISAGAVLRLNRILWELVVTAVVAHGNHTKEDLAVMYSDFAGHIDSNLEVQATEPWIAKTIEPFRSSFPRAASTAAEGIMNDHFLPAILALAVSNKTLQPGTSHTFSAIAWVQFAIGCLKLYVPDKAFDPHLRVKVQRESYEDLLQSLRHRLSALVGFDGKFGDGARSLRTTLVADEVTAMGDGPPGARPIFRLSGQEHSKIQGDFNNVLNTIVKRDVTQLHFRILSVAAPEEALEGLQLLKTNVAQLISRLAGSSVAYQDLTVPLVSFLRSLQIGLSLTEHCVVGRPEGERSESALLAVTPLVGGSMWKPSAHNLPARSLEFLLVAKTYAAVQGLEGLCLEARRSIFECLHFLYEEWGKKLAAERKAEEVKSSLYRFRGSFEDEEEHDQAEFDNLFPDYDTTTETQATESRAPGKRPGKVRDVSIQLAQIHREIFLQQGDAEKNVRTLCKDAGRNAARLGIEPPNFGSRDKALLPAVILALQDELGRVRSPTAAATYNFYKDQNLAEARKLIDLVYKIMERFRELRKVDEIGHLQPIADVIEACTRVLELGYAEPVAKMLPRVEKLHEFMYEWQFRGYASRQYAAPALYDRLTDTIVGWRRLELSTWAGLLDSEVRMCQEDADSWYFVAYQAVIAGPLALMEKGVDLRAHTPALLQELEQYFANSTIGAFASRLKLLRQLQKHLELLASDHQPLGTINDGIRNFITFYSRFEVKATKAMRRGRAPLEKTMRDVLLLASWKDTNVVALRESSRKSHLKLFRLVRKFRAVLGQPMTPIIVDQGIPSHSQLSIMPSGTIHNTTSATAWEGVSQSCEELETSKGKAAGGIRLSRAGQLAKKMIKLGAVPDSAVAAVDLLETFLSDTASSIAELRKDTPAFLNDETKDRAKHLKLMKAKLFSDTVKSIRQMGFSSNLSQDRLSRQNSTATILAGTRPLDDMGSHRAFAEYQLDRLVDVAPKWRQAVHDHHADLDHETTRRSAGYLEGILFVARQQRDIIGDGSRAMSHLAGSLDMIKSITKLASTRGQKAEALLSTQGQQATDLGHVLEWLVQVLKLALDVIGAHAALGKLDNKPVQESLQAWATKSASLLVCIRSLPKLPVGLCPQDAVSIYDQARDLLRALQSDLSDISRQRPDLSFVLDQILLWTVVQEPTAGAHPVTESSSLATSDLYDEVVTVVRKVLSATQNVSRNMAALPSSIDTASWLVEYSNGLSTSLRSLHVATVATTVDECLRILKRLNLEDKSENLAATTILAAALPIFESYSTVCREVFTQLTRLHLSVCRMGHQLGRSFLDVASHGFCMPQEKSEETSGDKGKMEGGTGLGDGDGAENISKDIGEDEDLTELAQEPNQQQDKDDMDDDEDAIDMGMDELEGDLGSVNGGDDKESGAESGDEDGDDEMDEQAGDVDDLDPTAVDEKMWNDESEEADKDQEGDAAKGKEQKEKEMSATDSTKQATADEQQESEEAVDTEAGEEMGPEEEQAKAQEELNRQDQNVQEAETLALPDEMDLDLGDDDEGDSAAGSDDDGLEDAADIDKPEEQHGADVESDSESVTEQDGKPQGVEDDGEAEVQDDGEDEVQDDVEVSGAEDGMVDNGGDEETAEADDGQDEKESEKTEQKEQMQANDHTADKSATSQPASGGGQDQAGGQEQESRDDMADESGQREQGDISETGAEKDAAASSRGTAAMRDDMQDAPQPDGEQDPSQSSGPEAAPPFKKLGDLLEKWYRNNKDISQAPKDKQGSADQQQQKRDQEVVPDEFQHLQDENAPADTQALGAATDEEARPVDDSMAIDDAVDDAGKDKPQLLLDDAEDDGEDDKMRESSPAAEGEQDGADEGEGKRGGKGERDQGRTGVSTKQGAFDKDEADAKQHDVDGANEDGSDKEDAEVKETSTQLSSTHISGSEEAGREHRELGQCVSWWSGLQARTHAMSLSLTSQLRLILAPSQATKLSGSHRTGKRLNIKKIIPYIASGYKRDKIWMRRSVPTKRSYQILLCVDDSLSMGGGSGGGGPGALALEALVMVSRALTMLEVGQVGVLGFGSDVFVAHELSEPLATVEAGARVLQRFGFGQDRTDVALLMRRVIDHFAEARLGALSSSSSQHQDLWQLALIMSDGLTPSSSHDRIRRLLREAMEQRIMPVFIVMDDHAGGGGGPGSSKGGDSVLDLKEARFVKDEAGNSRVVLERYLDTFPFPYYLIVHHLEDLPNALAGLLRTWFAEVNS</sequence>
<dbReference type="SUPFAM" id="SSF52540">
    <property type="entry name" value="P-loop containing nucleoside triphosphate hydrolases"/>
    <property type="match status" value="6"/>
</dbReference>
<dbReference type="GO" id="GO:0016887">
    <property type="term" value="F:ATP hydrolysis activity"/>
    <property type="evidence" value="ECO:0007669"/>
    <property type="project" value="InterPro"/>
</dbReference>
<feature type="compositionally biased region" description="Basic and acidic residues" evidence="11">
    <location>
        <begin position="4531"/>
        <end position="4578"/>
    </location>
</feature>
<dbReference type="FunFam" id="3.40.50.300:FF:000582">
    <property type="entry name" value="Midasin"/>
    <property type="match status" value="1"/>
</dbReference>
<evidence type="ECO:0000256" key="11">
    <source>
        <dbReference type="SAM" id="MobiDB-lite"/>
    </source>
</evidence>
<dbReference type="InterPro" id="IPR041190">
    <property type="entry name" value="Midasin_AAA_lid_5"/>
</dbReference>
<keyword evidence="6 10" id="KW-0547">Nucleotide-binding</keyword>
<dbReference type="VEuPathDB" id="FungiDB:GGTG_08184"/>
<dbReference type="PROSITE" id="PS50234">
    <property type="entry name" value="VWFA"/>
    <property type="match status" value="1"/>
</dbReference>
<dbReference type="GO" id="GO:0005654">
    <property type="term" value="C:nucleoplasm"/>
    <property type="evidence" value="ECO:0007669"/>
    <property type="project" value="UniProtKB-SubCell"/>
</dbReference>
<dbReference type="InterPro" id="IPR040848">
    <property type="entry name" value="AAA_lid_7"/>
</dbReference>
<dbReference type="Gene3D" id="3.40.50.300">
    <property type="entry name" value="P-loop containing nucleotide triphosphate hydrolases"/>
    <property type="match status" value="6"/>
</dbReference>
<dbReference type="FunCoup" id="J3P3U9">
    <property type="interactions" value="812"/>
</dbReference>
<reference evidence="13" key="2">
    <citation type="submission" date="2010-07" db="EMBL/GenBank/DDBJ databases">
        <authorList>
            <consortium name="The Broad Institute Genome Sequencing Platform"/>
            <consortium name="Broad Institute Genome Sequencing Center for Infectious Disease"/>
            <person name="Ma L.-J."/>
            <person name="Dead R."/>
            <person name="Young S."/>
            <person name="Zeng Q."/>
            <person name="Koehrsen M."/>
            <person name="Alvarado L."/>
            <person name="Berlin A."/>
            <person name="Chapman S.B."/>
            <person name="Chen Z."/>
            <person name="Freedman E."/>
            <person name="Gellesch M."/>
            <person name="Goldberg J."/>
            <person name="Griggs A."/>
            <person name="Gujja S."/>
            <person name="Heilman E.R."/>
            <person name="Heiman D."/>
            <person name="Hepburn T."/>
            <person name="Howarth C."/>
            <person name="Jen D."/>
            <person name="Larson L."/>
            <person name="Mehta T."/>
            <person name="Neiman D."/>
            <person name="Pearson M."/>
            <person name="Roberts A."/>
            <person name="Saif S."/>
            <person name="Shea T."/>
            <person name="Shenoy N."/>
            <person name="Sisk P."/>
            <person name="Stolte C."/>
            <person name="Sykes S."/>
            <person name="Walk T."/>
            <person name="White J."/>
            <person name="Yandava C."/>
            <person name="Haas B."/>
            <person name="Nusbaum C."/>
            <person name="Birren B."/>
        </authorList>
    </citation>
    <scope>NUCLEOTIDE SEQUENCE</scope>
    <source>
        <strain evidence="13">R3-111a-1</strain>
    </source>
</reference>
<dbReference type="Pfam" id="PF21108">
    <property type="entry name" value="MDN1_4th"/>
    <property type="match status" value="1"/>
</dbReference>
<feature type="compositionally biased region" description="Acidic residues" evidence="11">
    <location>
        <begin position="4205"/>
        <end position="4225"/>
    </location>
</feature>
<accession>J3P3U9</accession>
<feature type="compositionally biased region" description="Acidic residues" evidence="11">
    <location>
        <begin position="4319"/>
        <end position="4346"/>
    </location>
</feature>
<evidence type="ECO:0000256" key="9">
    <source>
        <dbReference type="ARBA" id="ARBA00023242"/>
    </source>
</evidence>
<organism evidence="13">
    <name type="scientific">Gaeumannomyces tritici (strain R3-111a-1)</name>
    <name type="common">Wheat and barley take-all root rot fungus</name>
    <name type="synonym">Gaeumannomyces graminis var. tritici</name>
    <dbReference type="NCBI Taxonomy" id="644352"/>
    <lineage>
        <taxon>Eukaryota</taxon>
        <taxon>Fungi</taxon>
        <taxon>Dikarya</taxon>
        <taxon>Ascomycota</taxon>
        <taxon>Pezizomycotina</taxon>
        <taxon>Sordariomycetes</taxon>
        <taxon>Sordariomycetidae</taxon>
        <taxon>Magnaporthales</taxon>
        <taxon>Magnaporthaceae</taxon>
        <taxon>Gaeumannomyces</taxon>
    </lineage>
</organism>
<comment type="function">
    <text evidence="10">Nuclear chaperone required for maturation and nuclear export of pre-60S ribosome subunits.</text>
</comment>
<feature type="compositionally biased region" description="Basic and acidic residues" evidence="11">
    <location>
        <begin position="4423"/>
        <end position="4433"/>
    </location>
</feature>
<dbReference type="CDD" id="cd00009">
    <property type="entry name" value="AAA"/>
    <property type="match status" value="3"/>
</dbReference>
<dbReference type="InterPro" id="IPR036465">
    <property type="entry name" value="vWFA_dom_sf"/>
</dbReference>
<dbReference type="SUPFAM" id="SSF53300">
    <property type="entry name" value="vWA-like"/>
    <property type="match status" value="1"/>
</dbReference>
<dbReference type="InterPro" id="IPR003593">
    <property type="entry name" value="AAA+_ATPase"/>
</dbReference>
<feature type="compositionally biased region" description="Basic and acidic residues" evidence="11">
    <location>
        <begin position="4464"/>
        <end position="4491"/>
    </location>
</feature>
<dbReference type="PANTHER" id="PTHR48103">
    <property type="entry name" value="MIDASIN-RELATED"/>
    <property type="match status" value="1"/>
</dbReference>
<evidence type="ECO:0000256" key="6">
    <source>
        <dbReference type="ARBA" id="ARBA00022741"/>
    </source>
</evidence>
<keyword evidence="8 10" id="KW-0143">Chaperone</keyword>
<comment type="similarity">
    <text evidence="3 10">Belongs to the midasin family.</text>
</comment>
<dbReference type="SMART" id="SM00382">
    <property type="entry name" value="AAA"/>
    <property type="match status" value="6"/>
</dbReference>
<evidence type="ECO:0000256" key="5">
    <source>
        <dbReference type="ARBA" id="ARBA00022553"/>
    </source>
</evidence>
<evidence type="ECO:0000313" key="15">
    <source>
        <dbReference type="Proteomes" id="UP000006039"/>
    </source>
</evidence>
<evidence type="ECO:0000256" key="8">
    <source>
        <dbReference type="ARBA" id="ARBA00023186"/>
    </source>
</evidence>
<evidence type="ECO:0000256" key="2">
    <source>
        <dbReference type="ARBA" id="ARBA00004642"/>
    </source>
</evidence>
<dbReference type="FunFam" id="3.40.50.300:FF:000142">
    <property type="entry name" value="Midasin"/>
    <property type="match status" value="1"/>
</dbReference>
<keyword evidence="15" id="KW-1185">Reference proteome</keyword>
<reference evidence="14" key="5">
    <citation type="submission" date="2018-04" db="UniProtKB">
        <authorList>
            <consortium name="EnsemblFungi"/>
        </authorList>
    </citation>
    <scope>IDENTIFICATION</scope>
    <source>
        <strain evidence="14">R3-111a-1</strain>
    </source>
</reference>
<dbReference type="STRING" id="644352.J3P3U9"/>
<feature type="compositionally biased region" description="Acidic residues" evidence="11">
    <location>
        <begin position="4409"/>
        <end position="4422"/>
    </location>
</feature>
<protein>
    <recommendedName>
        <fullName evidence="4 10">Midasin</fullName>
    </recommendedName>
</protein>
<gene>
    <name evidence="14" type="primary">20348642</name>
    <name evidence="13" type="ORF">GGTG_08184</name>
</gene>
<evidence type="ECO:0000256" key="1">
    <source>
        <dbReference type="ARBA" id="ARBA00004604"/>
    </source>
</evidence>
<keyword evidence="9 10" id="KW-0539">Nucleus</keyword>
<feature type="domain" description="VWFA" evidence="12">
    <location>
        <begin position="4804"/>
        <end position="5020"/>
    </location>
</feature>
<evidence type="ECO:0000256" key="10">
    <source>
        <dbReference type="PIRNR" id="PIRNR010340"/>
    </source>
</evidence>
<feature type="compositionally biased region" description="Basic and acidic residues" evidence="11">
    <location>
        <begin position="4119"/>
        <end position="4131"/>
    </location>
</feature>